<protein>
    <submittedName>
        <fullName evidence="6">Glycosyltransferase</fullName>
    </submittedName>
</protein>
<evidence type="ECO:0000313" key="6">
    <source>
        <dbReference type="EMBL" id="MXV50015.1"/>
    </source>
</evidence>
<keyword evidence="4" id="KW-0812">Transmembrane</keyword>
<dbReference type="InterPro" id="IPR001173">
    <property type="entry name" value="Glyco_trans_2-like"/>
</dbReference>
<feature type="transmembrane region" description="Helical" evidence="4">
    <location>
        <begin position="269"/>
        <end position="292"/>
    </location>
</feature>
<gene>
    <name evidence="6" type="ORF">GS399_03455</name>
</gene>
<evidence type="ECO:0000256" key="4">
    <source>
        <dbReference type="SAM" id="Phobius"/>
    </source>
</evidence>
<dbReference type="Pfam" id="PF00535">
    <property type="entry name" value="Glycos_transf_2"/>
    <property type="match status" value="1"/>
</dbReference>
<organism evidence="6 7">
    <name type="scientific">Hufsiella arboris</name>
    <dbReference type="NCBI Taxonomy" id="2695275"/>
    <lineage>
        <taxon>Bacteria</taxon>
        <taxon>Pseudomonadati</taxon>
        <taxon>Bacteroidota</taxon>
        <taxon>Sphingobacteriia</taxon>
        <taxon>Sphingobacteriales</taxon>
        <taxon>Sphingobacteriaceae</taxon>
        <taxon>Hufsiella</taxon>
    </lineage>
</organism>
<dbReference type="EMBL" id="WVHT01000001">
    <property type="protein sequence ID" value="MXV50015.1"/>
    <property type="molecule type" value="Genomic_DNA"/>
</dbReference>
<proteinExistence type="inferred from homology"/>
<comment type="similarity">
    <text evidence="1">Belongs to the glycosyltransferase 2 family.</text>
</comment>
<name>A0A7K1Y615_9SPHI</name>
<feature type="transmembrane region" description="Helical" evidence="4">
    <location>
        <begin position="351"/>
        <end position="368"/>
    </location>
</feature>
<dbReference type="Proteomes" id="UP000466586">
    <property type="component" value="Unassembled WGS sequence"/>
</dbReference>
<dbReference type="Gene3D" id="3.90.550.10">
    <property type="entry name" value="Spore Coat Polysaccharide Biosynthesis Protein SpsA, Chain A"/>
    <property type="match status" value="1"/>
</dbReference>
<dbReference type="AlphaFoldDB" id="A0A7K1Y615"/>
<dbReference type="GO" id="GO:0016757">
    <property type="term" value="F:glycosyltransferase activity"/>
    <property type="evidence" value="ECO:0007669"/>
    <property type="project" value="UniProtKB-KW"/>
</dbReference>
<evidence type="ECO:0000259" key="5">
    <source>
        <dbReference type="Pfam" id="PF00535"/>
    </source>
</evidence>
<keyword evidence="4" id="KW-0472">Membrane</keyword>
<evidence type="ECO:0000256" key="3">
    <source>
        <dbReference type="ARBA" id="ARBA00022679"/>
    </source>
</evidence>
<dbReference type="SUPFAM" id="SSF53448">
    <property type="entry name" value="Nucleotide-diphospho-sugar transferases"/>
    <property type="match status" value="1"/>
</dbReference>
<feature type="domain" description="Glycosyltransferase 2-like" evidence="5">
    <location>
        <begin position="7"/>
        <end position="132"/>
    </location>
</feature>
<comment type="caution">
    <text evidence="6">The sequence shown here is derived from an EMBL/GenBank/DDBJ whole genome shotgun (WGS) entry which is preliminary data.</text>
</comment>
<keyword evidence="2" id="KW-0328">Glycosyltransferase</keyword>
<keyword evidence="3 6" id="KW-0808">Transferase</keyword>
<evidence type="ECO:0000256" key="1">
    <source>
        <dbReference type="ARBA" id="ARBA00006739"/>
    </source>
</evidence>
<dbReference type="InterPro" id="IPR029044">
    <property type="entry name" value="Nucleotide-diphossugar_trans"/>
</dbReference>
<accession>A0A7K1Y615</accession>
<dbReference type="PANTHER" id="PTHR43179:SF12">
    <property type="entry name" value="GALACTOFURANOSYLTRANSFERASE GLFT2"/>
    <property type="match status" value="1"/>
</dbReference>
<keyword evidence="7" id="KW-1185">Reference proteome</keyword>
<keyword evidence="4" id="KW-1133">Transmembrane helix</keyword>
<evidence type="ECO:0000313" key="7">
    <source>
        <dbReference type="Proteomes" id="UP000466586"/>
    </source>
</evidence>
<evidence type="ECO:0000256" key="2">
    <source>
        <dbReference type="ARBA" id="ARBA00022676"/>
    </source>
</evidence>
<sequence length="369" mass="42296">MAFSIDIIIPSFRLQEQYLLPILDLKKPGEVQIKYYLISDNPTIVLSEALTNRINNEDVILIVNSSNLGAAATRNRGIDAGDGTWILFLDDDIEVQDDLLLNYTAAIQNYQEEIGFIGLVNMPSPPTTFAKALELMGATGIFSVAKAKESYAWGATANMIIRRSAIKDLRFSENYPKFGGGEEVDFFLRVREKNGFKNYKSLPGAAVTHPWWHNGKRNYKQFYYGRGNSYLPQFNPQYKFYDFLNTSETMFAWLIISVVFLILNHLKLQAIGLVVLLIILIEFIANMLRVYLKTRKINFELIYELMTVRNAYEFGILYENLSRLRFTGIGERFRDDGSFKRSGFALNKYKIIKLSLYGLVIIYLIYSAS</sequence>
<dbReference type="PANTHER" id="PTHR43179">
    <property type="entry name" value="RHAMNOSYLTRANSFERASE WBBL"/>
    <property type="match status" value="1"/>
</dbReference>
<dbReference type="RefSeq" id="WP_160843173.1">
    <property type="nucleotide sequence ID" value="NZ_WVHT01000001.1"/>
</dbReference>
<reference evidence="6 7" key="1">
    <citation type="submission" date="2019-11" db="EMBL/GenBank/DDBJ databases">
        <title>Pedobacter sp. HMF7647 Genome sequencing and assembly.</title>
        <authorList>
            <person name="Kang H."/>
            <person name="Kim H."/>
            <person name="Joh K."/>
        </authorList>
    </citation>
    <scope>NUCLEOTIDE SEQUENCE [LARGE SCALE GENOMIC DNA]</scope>
    <source>
        <strain evidence="6 7">HMF7647</strain>
    </source>
</reference>